<dbReference type="OrthoDB" id="660486at2759"/>
<gene>
    <name evidence="2" type="ORF">MUK42_16818</name>
</gene>
<evidence type="ECO:0000313" key="2">
    <source>
        <dbReference type="EMBL" id="URE32565.1"/>
    </source>
</evidence>
<dbReference type="AlphaFoldDB" id="A0A9E7HFD0"/>
<dbReference type="EMBL" id="CP097510">
    <property type="protein sequence ID" value="URE32565.1"/>
    <property type="molecule type" value="Genomic_DNA"/>
</dbReference>
<dbReference type="Pfam" id="PF02519">
    <property type="entry name" value="Auxin_inducible"/>
    <property type="match status" value="1"/>
</dbReference>
<dbReference type="InterPro" id="IPR003676">
    <property type="entry name" value="SAUR_fam"/>
</dbReference>
<evidence type="ECO:0000313" key="3">
    <source>
        <dbReference type="Proteomes" id="UP001055439"/>
    </source>
</evidence>
<organism evidence="2 3">
    <name type="scientific">Musa troglodytarum</name>
    <name type="common">fe'i banana</name>
    <dbReference type="NCBI Taxonomy" id="320322"/>
    <lineage>
        <taxon>Eukaryota</taxon>
        <taxon>Viridiplantae</taxon>
        <taxon>Streptophyta</taxon>
        <taxon>Embryophyta</taxon>
        <taxon>Tracheophyta</taxon>
        <taxon>Spermatophyta</taxon>
        <taxon>Magnoliopsida</taxon>
        <taxon>Liliopsida</taxon>
        <taxon>Zingiberales</taxon>
        <taxon>Musaceae</taxon>
        <taxon>Musa</taxon>
    </lineage>
</organism>
<comment type="similarity">
    <text evidence="1">Belongs to the ARG7 family.</text>
</comment>
<keyword evidence="3" id="KW-1185">Reference proteome</keyword>
<name>A0A9E7HFD0_9LILI</name>
<evidence type="ECO:0000256" key="1">
    <source>
        <dbReference type="ARBA" id="ARBA00006974"/>
    </source>
</evidence>
<protein>
    <submittedName>
        <fullName evidence="2">Uncharacterized protein</fullName>
    </submittedName>
</protein>
<dbReference type="GO" id="GO:0009733">
    <property type="term" value="P:response to auxin"/>
    <property type="evidence" value="ECO:0007669"/>
    <property type="project" value="InterPro"/>
</dbReference>
<accession>A0A9E7HFD0</accession>
<sequence length="86" mass="9929">MHVGPERERFMVCTKCINHLLFQMLLDKAEKEFWCIVAGPLELPYNIKLFQKGVVRGRVGRGGVALTSVQLHQRPHLECYYGVDWA</sequence>
<proteinExistence type="inferred from homology"/>
<dbReference type="Proteomes" id="UP001055439">
    <property type="component" value="Chromosome 8"/>
</dbReference>
<reference evidence="2" key="1">
    <citation type="submission" date="2022-05" db="EMBL/GenBank/DDBJ databases">
        <title>The Musa troglodytarum L. genome provides insights into the mechanism of non-climacteric behaviour and enrichment of carotenoids.</title>
        <authorList>
            <person name="Wang J."/>
        </authorList>
    </citation>
    <scope>NUCLEOTIDE SEQUENCE</scope>
    <source>
        <tissue evidence="2">Leaf</tissue>
    </source>
</reference>